<dbReference type="InterPro" id="IPR027417">
    <property type="entry name" value="P-loop_NTPase"/>
</dbReference>
<dbReference type="SUPFAM" id="SSF52540">
    <property type="entry name" value="P-loop containing nucleoside triphosphate hydrolases"/>
    <property type="match status" value="1"/>
</dbReference>
<proteinExistence type="predicted"/>
<dbReference type="NCBIfam" id="TIGR03744">
    <property type="entry name" value="traC_PFL_4706"/>
    <property type="match status" value="1"/>
</dbReference>
<accession>A0ABT7Y7H3</accession>
<dbReference type="Pfam" id="PF11130">
    <property type="entry name" value="TraC_F_IV"/>
    <property type="match status" value="1"/>
</dbReference>
<evidence type="ECO:0000313" key="1">
    <source>
        <dbReference type="EMBL" id="MDN2483945.1"/>
    </source>
</evidence>
<name>A0ABT7Y7H3_9VIBR</name>
<reference evidence="1" key="1">
    <citation type="submission" date="2024-05" db="EMBL/GenBank/DDBJ databases">
        <title>Genome Sequences of Four Agar- Degrading Marine Bacteria.</title>
        <authorList>
            <person name="Phillips E.K."/>
            <person name="Shaffer J.C."/>
            <person name="Henson M.W."/>
            <person name="Temperton B."/>
            <person name="Thrash C.J."/>
            <person name="Martin M.O."/>
        </authorList>
    </citation>
    <scope>NUCLEOTIDE SEQUENCE</scope>
    <source>
        <strain evidence="1">EKP203</strain>
    </source>
</reference>
<protein>
    <submittedName>
        <fullName evidence="1">Conjugative transfer ATPase</fullName>
    </submittedName>
</protein>
<comment type="caution">
    <text evidence="1">The sequence shown here is derived from an EMBL/GenBank/DDBJ whole genome shotgun (WGS) entry which is preliminary data.</text>
</comment>
<dbReference type="Gene3D" id="3.40.50.300">
    <property type="entry name" value="P-loop containing nucleotide triphosphate hydrolases"/>
    <property type="match status" value="2"/>
</dbReference>
<dbReference type="InterPro" id="IPR025955">
    <property type="entry name" value="TraC/Conjuga_ATPase"/>
</dbReference>
<dbReference type="InterPro" id="IPR022303">
    <property type="entry name" value="Conjug_Trfer_ATPase"/>
</dbReference>
<dbReference type="RefSeq" id="WP_289964126.1">
    <property type="nucleotide sequence ID" value="NZ_JAUEOZ010000003.1"/>
</dbReference>
<gene>
    <name evidence="1" type="ORF">QWJ08_21555</name>
</gene>
<dbReference type="EMBL" id="JAUEOZ010000003">
    <property type="protein sequence ID" value="MDN2483945.1"/>
    <property type="molecule type" value="Genomic_DNA"/>
</dbReference>
<sequence>MGIVQQLSDFINGTVLQKSMFSQADEDEMYDRAAPSFAEKLPYCAFDDETETFILEDGISRAAVFTFNPISTVGKTPAELAAFRNAIEAVYDKFESRSTEEGQWVIQEFTYNDNRIKPIMQKMRDYVRPHARGTQFTEEYLRIQEHHLRGISKEGGIFTDREVTGQSWGLKIPRTKFIVYRRVVDSDLKKMAKGRFDPAQELNQQMADLETQFRAIGGGLSYKRDSKKDVLFWLYRFFNPNPDIEIDKETFYDRMTDIEGEGVIGPELCESLVNSRPISSVEENCWTFDNVKMRFLRFSGLRQPPRVGQMSGEVSTGKIGSEVITCCLDSLPDGSMLAKTVVFVQQKDLEDKLAGLAKTSKTSSTESARARKLLAAAEKDLIEKGRAVRCTMGVYISADNLDDLDDRQRQVITVMGNNSVSILKDDQDGLSLDSFLIHLPMNFKPKRDKKHRYLRLMQQNHAANLSFFFGRSEGSGNPGLMFYNRGGAPVFHDPMNGKERAMNAFQFVIGPPGSGKSVTLSQMAIMSMAIHRPRLFVVEYGNSFGLLGDYFKRNGLTVNKMKLDMANAPSLAPFADLDIVLQQEYDIAQFEDWDLEGKEVEVEEDSDIQDEERDVLGELELITFLMITGGEEREYERYGRADRQLVRDALVKTAERMRKGSDTPKAAITQDIIDTLKLMANGEYPKEEYTDKQKEVLLEMVMALKGYTQGFNAKLFNRPGEAWPDADVTIVDLAELAKDANKDKLAVAFTSLLQQVNYLAEQFQSDPREIQFLVDECHLVLSNPLISPYLIKVVKCFRKLSTWITLATQNTNDCSGASRKLLSMIEWYYALNTPSEEAREIQKVKGLSSEDTYTLTTTRKQARAYTEGVIVSKNYTTLFRSVPPSLYLALAMTEGHEKADRRAEMEKHKCDEATSAYYIARKLDKNRGFEHELEIVH</sequence>
<organism evidence="1 2">
    <name type="scientific">Vibrio agarivorans</name>
    <dbReference type="NCBI Taxonomy" id="153622"/>
    <lineage>
        <taxon>Bacteria</taxon>
        <taxon>Pseudomonadati</taxon>
        <taxon>Pseudomonadota</taxon>
        <taxon>Gammaproteobacteria</taxon>
        <taxon>Vibrionales</taxon>
        <taxon>Vibrionaceae</taxon>
        <taxon>Vibrio</taxon>
    </lineage>
</organism>
<evidence type="ECO:0000313" key="2">
    <source>
        <dbReference type="Proteomes" id="UP001169719"/>
    </source>
</evidence>
<dbReference type="Proteomes" id="UP001169719">
    <property type="component" value="Unassembled WGS sequence"/>
</dbReference>
<keyword evidence="2" id="KW-1185">Reference proteome</keyword>